<name>A0ABN8QHH5_9CNID</name>
<keyword evidence="3" id="KW-1185">Reference proteome</keyword>
<sequence>MTHSGHANRQLQRFVSSIQQLLQEVDRCRSSPLDRETADFLLLRLGGAVRHMQQVLSFVERSGQFSPTEVNDLRNLARDIRVIEQLFQELPVFSPRSCYRAPVRHTGSVGRPAYEISREQLMLLRSCFFSWSTIASILGVSRWTIHRRVNELEIPHSFVTYSHIPDIDLQQIVQEELVSMPRCGERYMQGALRRRGIWVQRWRVRDALINLDPIGRACRWAQQIPRRPYRVPHPNFLWHIDSNLKLRHWRFVIHGGIDGYSRLIVYLRCSNNNRAATVLSLFRESINIWGLPSRVRADDGGENVAVGDVMVHYRGESRGSFITGPSVHNTRIERLWREVVHCILFSFKNVFLHLEQMGLLIRSNDIDLYALHYVYMPRINTALTQFVDTFNNHGLSSEHGLTPHQLWISGILQHHSSNYSGVRGIIDNSLPEDLNMYGDDPNAPTPQGDDLSGVEVPQNSLHVPLHVITVLHETFPPGVEDSNQGMNIYFQVRQFLMCYFASGF</sequence>
<evidence type="ECO:0000313" key="3">
    <source>
        <dbReference type="Proteomes" id="UP001159405"/>
    </source>
</evidence>
<dbReference type="Proteomes" id="UP001159405">
    <property type="component" value="Unassembled WGS sequence"/>
</dbReference>
<dbReference type="PANTHER" id="PTHR46791:SF4">
    <property type="match status" value="1"/>
</dbReference>
<organism evidence="2 3">
    <name type="scientific">Porites lobata</name>
    <dbReference type="NCBI Taxonomy" id="104759"/>
    <lineage>
        <taxon>Eukaryota</taxon>
        <taxon>Metazoa</taxon>
        <taxon>Cnidaria</taxon>
        <taxon>Anthozoa</taxon>
        <taxon>Hexacorallia</taxon>
        <taxon>Scleractinia</taxon>
        <taxon>Fungiina</taxon>
        <taxon>Poritidae</taxon>
        <taxon>Porites</taxon>
    </lineage>
</organism>
<dbReference type="Gene3D" id="3.30.420.10">
    <property type="entry name" value="Ribonuclease H-like superfamily/Ribonuclease H"/>
    <property type="match status" value="1"/>
</dbReference>
<accession>A0ABN8QHH5</accession>
<dbReference type="InterPro" id="IPR001584">
    <property type="entry name" value="Integrase_cat-core"/>
</dbReference>
<dbReference type="Pfam" id="PF24764">
    <property type="entry name" value="rva_4"/>
    <property type="match status" value="1"/>
</dbReference>
<dbReference type="PANTHER" id="PTHR46791">
    <property type="entry name" value="EXPRESSED PROTEIN"/>
    <property type="match status" value="1"/>
</dbReference>
<reference evidence="2 3" key="1">
    <citation type="submission" date="2022-05" db="EMBL/GenBank/DDBJ databases">
        <authorList>
            <consortium name="Genoscope - CEA"/>
            <person name="William W."/>
        </authorList>
    </citation>
    <scope>NUCLEOTIDE SEQUENCE [LARGE SCALE GENOMIC DNA]</scope>
</reference>
<dbReference type="PROSITE" id="PS50994">
    <property type="entry name" value="INTEGRASE"/>
    <property type="match status" value="1"/>
</dbReference>
<dbReference type="InterPro" id="IPR012337">
    <property type="entry name" value="RNaseH-like_sf"/>
</dbReference>
<dbReference type="SUPFAM" id="SSF53098">
    <property type="entry name" value="Ribonuclease H-like"/>
    <property type="match status" value="1"/>
</dbReference>
<dbReference type="InterPro" id="IPR036397">
    <property type="entry name" value="RNaseH_sf"/>
</dbReference>
<evidence type="ECO:0000259" key="1">
    <source>
        <dbReference type="PROSITE" id="PS50994"/>
    </source>
</evidence>
<gene>
    <name evidence="2" type="ORF">PLOB_00006264</name>
</gene>
<evidence type="ECO:0000313" key="2">
    <source>
        <dbReference type="EMBL" id="CAH3164305.1"/>
    </source>
</evidence>
<proteinExistence type="predicted"/>
<protein>
    <recommendedName>
        <fullName evidence="1">Integrase catalytic domain-containing protein</fullName>
    </recommendedName>
</protein>
<comment type="caution">
    <text evidence="2">The sequence shown here is derived from an EMBL/GenBank/DDBJ whole genome shotgun (WGS) entry which is preliminary data.</text>
</comment>
<dbReference type="EMBL" id="CALNXK010000129">
    <property type="protein sequence ID" value="CAH3164305.1"/>
    <property type="molecule type" value="Genomic_DNA"/>
</dbReference>
<dbReference type="InterPro" id="IPR058913">
    <property type="entry name" value="Integrase_dom_put"/>
</dbReference>
<feature type="domain" description="Integrase catalytic" evidence="1">
    <location>
        <begin position="230"/>
        <end position="411"/>
    </location>
</feature>